<gene>
    <name evidence="1" type="ORF">BpHYR1_004991</name>
</gene>
<organism evidence="1 2">
    <name type="scientific">Brachionus plicatilis</name>
    <name type="common">Marine rotifer</name>
    <name type="synonym">Brachionus muelleri</name>
    <dbReference type="NCBI Taxonomy" id="10195"/>
    <lineage>
        <taxon>Eukaryota</taxon>
        <taxon>Metazoa</taxon>
        <taxon>Spiralia</taxon>
        <taxon>Gnathifera</taxon>
        <taxon>Rotifera</taxon>
        <taxon>Eurotatoria</taxon>
        <taxon>Monogononta</taxon>
        <taxon>Pseudotrocha</taxon>
        <taxon>Ploima</taxon>
        <taxon>Brachionidae</taxon>
        <taxon>Brachionus</taxon>
    </lineage>
</organism>
<dbReference type="Proteomes" id="UP000276133">
    <property type="component" value="Unassembled WGS sequence"/>
</dbReference>
<comment type="caution">
    <text evidence="1">The sequence shown here is derived from an EMBL/GenBank/DDBJ whole genome shotgun (WGS) entry which is preliminary data.</text>
</comment>
<protein>
    <submittedName>
        <fullName evidence="1">Uncharacterized protein</fullName>
    </submittedName>
</protein>
<dbReference type="EMBL" id="REGN01002125">
    <property type="protein sequence ID" value="RNA30088.1"/>
    <property type="molecule type" value="Genomic_DNA"/>
</dbReference>
<dbReference type="AlphaFoldDB" id="A0A3M7S384"/>
<name>A0A3M7S384_BRAPC</name>
<evidence type="ECO:0000313" key="1">
    <source>
        <dbReference type="EMBL" id="RNA30088.1"/>
    </source>
</evidence>
<proteinExistence type="predicted"/>
<accession>A0A3M7S384</accession>
<sequence length="170" mass="19944">MDTLENHLILSVQLLIEPDQEWIFQQDGAPAHTANSKLIKIWIFFFFDDRNNEQKDNPIEKKSLILTFCDILYVKSIALDNPRKYLEKFLQCASIEIKYSVSNIDYLTNLDKWNCGVYVAQYLKSLINSKTNLIFTEKNGVARLDLIRNEMLNELKRTIEKFCEETISNI</sequence>
<keyword evidence="2" id="KW-1185">Reference proteome</keyword>
<evidence type="ECO:0000313" key="2">
    <source>
        <dbReference type="Proteomes" id="UP000276133"/>
    </source>
</evidence>
<reference evidence="1 2" key="1">
    <citation type="journal article" date="2018" name="Sci. Rep.">
        <title>Genomic signatures of local adaptation to the degree of environmental predictability in rotifers.</title>
        <authorList>
            <person name="Franch-Gras L."/>
            <person name="Hahn C."/>
            <person name="Garcia-Roger E.M."/>
            <person name="Carmona M.J."/>
            <person name="Serra M."/>
            <person name="Gomez A."/>
        </authorList>
    </citation>
    <scope>NUCLEOTIDE SEQUENCE [LARGE SCALE GENOMIC DNA]</scope>
    <source>
        <strain evidence="1">HYR1</strain>
    </source>
</reference>